<dbReference type="PANTHER" id="PTHR30146">
    <property type="entry name" value="LACI-RELATED TRANSCRIPTIONAL REPRESSOR"/>
    <property type="match status" value="1"/>
</dbReference>
<dbReference type="GO" id="GO:0000976">
    <property type="term" value="F:transcription cis-regulatory region binding"/>
    <property type="evidence" value="ECO:0007669"/>
    <property type="project" value="TreeGrafter"/>
</dbReference>
<dbReference type="Gene3D" id="3.40.50.2300">
    <property type="match status" value="2"/>
</dbReference>
<dbReference type="InterPro" id="IPR001387">
    <property type="entry name" value="Cro/C1-type_HTH"/>
</dbReference>
<dbReference type="RefSeq" id="WP_118900179.1">
    <property type="nucleotide sequence ID" value="NZ_JBHLWZ010000020.1"/>
</dbReference>
<dbReference type="InterPro" id="IPR000843">
    <property type="entry name" value="HTH_LacI"/>
</dbReference>
<feature type="domain" description="HTH cro/C1-type" evidence="5">
    <location>
        <begin position="3"/>
        <end position="46"/>
    </location>
</feature>
<dbReference type="Pfam" id="PF00532">
    <property type="entry name" value="Peripla_BP_1"/>
    <property type="match status" value="1"/>
</dbReference>
<comment type="caution">
    <text evidence="6">The sequence shown here is derived from an EMBL/GenBank/DDBJ whole genome shotgun (WGS) entry which is preliminary data.</text>
</comment>
<dbReference type="Pfam" id="PF00356">
    <property type="entry name" value="LacI"/>
    <property type="match status" value="1"/>
</dbReference>
<dbReference type="Gene3D" id="1.10.260.40">
    <property type="entry name" value="lambda repressor-like DNA-binding domains"/>
    <property type="match status" value="1"/>
</dbReference>
<sequence length="326" mass="36544">MATIKDIAKKADVSTATVSRIINGKGEAKPETIARVMKIVKELDYQPNKMAKSLRQRKSDLIAIIVPNLTNPFFAELANAIEIEANKHHLRVILCNTNDSREKVEYFLGNIVDNYALGAVICTLKVTENDLEYLEDKGIHTVTIDRAYFEHRFSSINIDQLNGAFIATTHLIERNARKIVLICGPKSEKMSTERIKGYQLALKSAGLTSQKIVYGDYSLKSGYEIIEELLNKDYQFDGIHASNDQMALGALRCCLDNGLTIPKEVKIVGNDNLAIDHYSNPRLTSLSQMHEKVSQSVIKELRASQKKGHQPQKIVLSPELFIRESS</sequence>
<dbReference type="CDD" id="cd01392">
    <property type="entry name" value="HTH_LacI"/>
    <property type="match status" value="1"/>
</dbReference>
<feature type="domain" description="HTH lacI-type" evidence="4">
    <location>
        <begin position="2"/>
        <end position="56"/>
    </location>
</feature>
<evidence type="ECO:0000256" key="3">
    <source>
        <dbReference type="ARBA" id="ARBA00023163"/>
    </source>
</evidence>
<organism evidence="6 7">
    <name type="scientific">Bombilactobacillus bombi</name>
    <dbReference type="NCBI Taxonomy" id="1303590"/>
    <lineage>
        <taxon>Bacteria</taxon>
        <taxon>Bacillati</taxon>
        <taxon>Bacillota</taxon>
        <taxon>Bacilli</taxon>
        <taxon>Lactobacillales</taxon>
        <taxon>Lactobacillaceae</taxon>
        <taxon>Bombilactobacillus</taxon>
    </lineage>
</organism>
<dbReference type="SUPFAM" id="SSF47413">
    <property type="entry name" value="lambda repressor-like DNA-binding domains"/>
    <property type="match status" value="1"/>
</dbReference>
<dbReference type="PROSITE" id="PS50943">
    <property type="entry name" value="HTH_CROC1"/>
    <property type="match status" value="1"/>
</dbReference>
<evidence type="ECO:0000313" key="7">
    <source>
        <dbReference type="Proteomes" id="UP000284109"/>
    </source>
</evidence>
<dbReference type="EMBL" id="QOCR01000001">
    <property type="protein sequence ID" value="RHW52288.1"/>
    <property type="molecule type" value="Genomic_DNA"/>
</dbReference>
<keyword evidence="7" id="KW-1185">Reference proteome</keyword>
<proteinExistence type="predicted"/>
<dbReference type="Proteomes" id="UP000284109">
    <property type="component" value="Unassembled WGS sequence"/>
</dbReference>
<dbReference type="PRINTS" id="PR00036">
    <property type="entry name" value="HTHLACI"/>
</dbReference>
<evidence type="ECO:0000313" key="6">
    <source>
        <dbReference type="EMBL" id="RHW52288.1"/>
    </source>
</evidence>
<accession>A0A3R6YU92</accession>
<gene>
    <name evidence="6" type="ORF">DS831_02900</name>
</gene>
<dbReference type="SUPFAM" id="SSF53822">
    <property type="entry name" value="Periplasmic binding protein-like I"/>
    <property type="match status" value="1"/>
</dbReference>
<evidence type="ECO:0000259" key="5">
    <source>
        <dbReference type="PROSITE" id="PS50943"/>
    </source>
</evidence>
<keyword evidence="1" id="KW-0805">Transcription regulation</keyword>
<name>A0A3R6YU92_9LACO</name>
<dbReference type="PANTHER" id="PTHR30146:SF109">
    <property type="entry name" value="HTH-TYPE TRANSCRIPTIONAL REGULATOR GALS"/>
    <property type="match status" value="1"/>
</dbReference>
<dbReference type="SMART" id="SM00354">
    <property type="entry name" value="HTH_LACI"/>
    <property type="match status" value="1"/>
</dbReference>
<dbReference type="GO" id="GO:0003700">
    <property type="term" value="F:DNA-binding transcription factor activity"/>
    <property type="evidence" value="ECO:0007669"/>
    <property type="project" value="TreeGrafter"/>
</dbReference>
<dbReference type="InterPro" id="IPR028082">
    <property type="entry name" value="Peripla_BP_I"/>
</dbReference>
<evidence type="ECO:0000256" key="2">
    <source>
        <dbReference type="ARBA" id="ARBA00023125"/>
    </source>
</evidence>
<dbReference type="PROSITE" id="PS00356">
    <property type="entry name" value="HTH_LACI_1"/>
    <property type="match status" value="1"/>
</dbReference>
<dbReference type="AlphaFoldDB" id="A0A3R6YU92"/>
<protein>
    <submittedName>
        <fullName evidence="6">LacI family transcriptional regulator</fullName>
    </submittedName>
</protein>
<evidence type="ECO:0000259" key="4">
    <source>
        <dbReference type="PROSITE" id="PS50932"/>
    </source>
</evidence>
<dbReference type="CDD" id="cd06267">
    <property type="entry name" value="PBP1_LacI_sugar_binding-like"/>
    <property type="match status" value="1"/>
</dbReference>
<dbReference type="InterPro" id="IPR010982">
    <property type="entry name" value="Lambda_DNA-bd_dom_sf"/>
</dbReference>
<reference evidence="6 7" key="1">
    <citation type="submission" date="2018-07" db="EMBL/GenBank/DDBJ databases">
        <title>Genome sequences of six Lactobacillus spp. isolated from bumble bee guts.</title>
        <authorList>
            <person name="Motta E.V.S."/>
            <person name="Moran N.A."/>
        </authorList>
    </citation>
    <scope>NUCLEOTIDE SEQUENCE [LARGE SCALE GENOMIC DNA]</scope>
    <source>
        <strain evidence="6 7">BI-1.1</strain>
    </source>
</reference>
<evidence type="ECO:0000256" key="1">
    <source>
        <dbReference type="ARBA" id="ARBA00023015"/>
    </source>
</evidence>
<dbReference type="PROSITE" id="PS50932">
    <property type="entry name" value="HTH_LACI_2"/>
    <property type="match status" value="1"/>
</dbReference>
<dbReference type="OrthoDB" id="9775106at2"/>
<dbReference type="InterPro" id="IPR001761">
    <property type="entry name" value="Peripla_BP/Lac1_sug-bd_dom"/>
</dbReference>
<keyword evidence="3" id="KW-0804">Transcription</keyword>
<keyword evidence="2" id="KW-0238">DNA-binding</keyword>